<dbReference type="AlphaFoldDB" id="A0A517PYV7"/>
<keyword evidence="2" id="KW-0472">Membrane</keyword>
<dbReference type="InterPro" id="IPR029058">
    <property type="entry name" value="AB_hydrolase_fold"/>
</dbReference>
<evidence type="ECO:0000313" key="5">
    <source>
        <dbReference type="Proteomes" id="UP000320421"/>
    </source>
</evidence>
<gene>
    <name evidence="4" type="ORF">HG66A1_64030</name>
</gene>
<feature type="region of interest" description="Disordered" evidence="1">
    <location>
        <begin position="1"/>
        <end position="26"/>
    </location>
</feature>
<dbReference type="SUPFAM" id="SSF53474">
    <property type="entry name" value="alpha/beta-Hydrolases"/>
    <property type="match status" value="1"/>
</dbReference>
<dbReference type="InterPro" id="IPR022742">
    <property type="entry name" value="Hydrolase_4"/>
</dbReference>
<keyword evidence="2" id="KW-0812">Transmembrane</keyword>
<sequence length="338" mass="37534">MNLETQTESTPKPPRSWRQSLPGGLLDKPQNGKQMLVYYVSRVLAFYVIAMLILMLAQRRLIYQPTRVPELSTDQTAAPYGIIHEITTTTDDGLDLKGWHYLAGQVACTDQGECDAELAKGRPVVILLHGNGGNRLHRVETCRLLASLNLHVFAFDYRGYAENPGSPSQTGLLNDARAFWKYAVRERKVDPGRIILMGESLGGGVATLLASELCEQHTPPAGLILRSTFSSMVDAASHHYPWVPVSWLLWDQYPSQSVIPNIVCPLLVIHGTEDEIVPYKLGKKLFDAAPASSETGIPKQLVTIERGSHNGLMYEARLKLRDAYDDFTRELFPAPSLP</sequence>
<name>A0A517PYV7_9PLAN</name>
<keyword evidence="5" id="KW-1185">Reference proteome</keyword>
<protein>
    <submittedName>
        <fullName evidence="4">Alpha/beta hydrolase family protein</fullName>
    </submittedName>
</protein>
<proteinExistence type="predicted"/>
<reference evidence="4 5" key="1">
    <citation type="submission" date="2019-02" db="EMBL/GenBank/DDBJ databases">
        <title>Deep-cultivation of Planctomycetes and their phenomic and genomic characterization uncovers novel biology.</title>
        <authorList>
            <person name="Wiegand S."/>
            <person name="Jogler M."/>
            <person name="Boedeker C."/>
            <person name="Pinto D."/>
            <person name="Vollmers J."/>
            <person name="Rivas-Marin E."/>
            <person name="Kohn T."/>
            <person name="Peeters S.H."/>
            <person name="Heuer A."/>
            <person name="Rast P."/>
            <person name="Oberbeckmann S."/>
            <person name="Bunk B."/>
            <person name="Jeske O."/>
            <person name="Meyerdierks A."/>
            <person name="Storesund J.E."/>
            <person name="Kallscheuer N."/>
            <person name="Luecker S."/>
            <person name="Lage O.M."/>
            <person name="Pohl T."/>
            <person name="Merkel B.J."/>
            <person name="Hornburger P."/>
            <person name="Mueller R.-W."/>
            <person name="Bruemmer F."/>
            <person name="Labrenz M."/>
            <person name="Spormann A.M."/>
            <person name="Op den Camp H."/>
            <person name="Overmann J."/>
            <person name="Amann R."/>
            <person name="Jetten M.S.M."/>
            <person name="Mascher T."/>
            <person name="Medema M.H."/>
            <person name="Devos D.P."/>
            <person name="Kaster A.-K."/>
            <person name="Ovreas L."/>
            <person name="Rohde M."/>
            <person name="Galperin M.Y."/>
            <person name="Jogler C."/>
        </authorList>
    </citation>
    <scope>NUCLEOTIDE SEQUENCE [LARGE SCALE GENOMIC DNA]</scope>
    <source>
        <strain evidence="4 5">HG66A1</strain>
    </source>
</reference>
<organism evidence="4 5">
    <name type="scientific">Gimesia chilikensis</name>
    <dbReference type="NCBI Taxonomy" id="2605989"/>
    <lineage>
        <taxon>Bacteria</taxon>
        <taxon>Pseudomonadati</taxon>
        <taxon>Planctomycetota</taxon>
        <taxon>Planctomycetia</taxon>
        <taxon>Planctomycetales</taxon>
        <taxon>Planctomycetaceae</taxon>
        <taxon>Gimesia</taxon>
    </lineage>
</organism>
<dbReference type="GO" id="GO:0016787">
    <property type="term" value="F:hydrolase activity"/>
    <property type="evidence" value="ECO:0007669"/>
    <property type="project" value="UniProtKB-KW"/>
</dbReference>
<feature type="domain" description="Serine aminopeptidase S33" evidence="3">
    <location>
        <begin position="122"/>
        <end position="232"/>
    </location>
</feature>
<dbReference type="EMBL" id="CP036266">
    <property type="protein sequence ID" value="QDT24569.1"/>
    <property type="molecule type" value="Genomic_DNA"/>
</dbReference>
<accession>A0A517PYV7</accession>
<evidence type="ECO:0000259" key="3">
    <source>
        <dbReference type="Pfam" id="PF12146"/>
    </source>
</evidence>
<evidence type="ECO:0000313" key="4">
    <source>
        <dbReference type="EMBL" id="QDT24569.1"/>
    </source>
</evidence>
<evidence type="ECO:0000256" key="1">
    <source>
        <dbReference type="SAM" id="MobiDB-lite"/>
    </source>
</evidence>
<dbReference type="Pfam" id="PF12146">
    <property type="entry name" value="Hydrolase_4"/>
    <property type="match status" value="1"/>
</dbReference>
<feature type="transmembrane region" description="Helical" evidence="2">
    <location>
        <begin position="36"/>
        <end position="57"/>
    </location>
</feature>
<dbReference type="PANTHER" id="PTHR12277">
    <property type="entry name" value="ALPHA/BETA HYDROLASE DOMAIN-CONTAINING PROTEIN"/>
    <property type="match status" value="1"/>
</dbReference>
<keyword evidence="4" id="KW-0378">Hydrolase</keyword>
<dbReference type="OrthoDB" id="9777090at2"/>
<evidence type="ECO:0000256" key="2">
    <source>
        <dbReference type="SAM" id="Phobius"/>
    </source>
</evidence>
<keyword evidence="2" id="KW-1133">Transmembrane helix</keyword>
<dbReference type="Gene3D" id="3.40.50.1820">
    <property type="entry name" value="alpha/beta hydrolase"/>
    <property type="match status" value="1"/>
</dbReference>
<dbReference type="RefSeq" id="WP_145193356.1">
    <property type="nucleotide sequence ID" value="NZ_CP036266.1"/>
</dbReference>
<dbReference type="Proteomes" id="UP000320421">
    <property type="component" value="Chromosome"/>
</dbReference>
<feature type="compositionally biased region" description="Polar residues" evidence="1">
    <location>
        <begin position="1"/>
        <end position="10"/>
    </location>
</feature>